<evidence type="ECO:0008006" key="4">
    <source>
        <dbReference type="Google" id="ProtNLM"/>
    </source>
</evidence>
<accession>A0ABQ6HE51</accession>
<evidence type="ECO:0000313" key="2">
    <source>
        <dbReference type="EMBL" id="GLX86358.1"/>
    </source>
</evidence>
<dbReference type="RefSeq" id="WP_284299333.1">
    <property type="nucleotide sequence ID" value="NZ_BSSV01000006.1"/>
</dbReference>
<sequence length="118" mass="13599">MEWINENFRIIQWLLSGLFGTAIFVLCLMFVKRKEHVELKAQVQTIQDTYSTKSDHTKLAQQVNTLEAQFNELPDKDDINQLERDIGELNGKIDGINTLLSNINNHVNMLVENEIKGN</sequence>
<dbReference type="EMBL" id="BSSV01000006">
    <property type="protein sequence ID" value="GLX86358.1"/>
    <property type="molecule type" value="Genomic_DNA"/>
</dbReference>
<dbReference type="Pfam" id="PF10805">
    <property type="entry name" value="DUF2730"/>
    <property type="match status" value="1"/>
</dbReference>
<gene>
    <name evidence="2" type="ORF">tloyanaT_26110</name>
</gene>
<name>A0ABQ6HE51_9GAMM</name>
<organism evidence="2 3">
    <name type="scientific">Thalassotalea loyana</name>
    <dbReference type="NCBI Taxonomy" id="280483"/>
    <lineage>
        <taxon>Bacteria</taxon>
        <taxon>Pseudomonadati</taxon>
        <taxon>Pseudomonadota</taxon>
        <taxon>Gammaproteobacteria</taxon>
        <taxon>Alteromonadales</taxon>
        <taxon>Colwelliaceae</taxon>
        <taxon>Thalassotalea</taxon>
    </lineage>
</organism>
<keyword evidence="1" id="KW-0472">Membrane</keyword>
<keyword evidence="1" id="KW-0812">Transmembrane</keyword>
<feature type="transmembrane region" description="Helical" evidence="1">
    <location>
        <begin position="12"/>
        <end position="31"/>
    </location>
</feature>
<dbReference type="Proteomes" id="UP001157134">
    <property type="component" value="Unassembled WGS sequence"/>
</dbReference>
<evidence type="ECO:0000256" key="1">
    <source>
        <dbReference type="SAM" id="Phobius"/>
    </source>
</evidence>
<comment type="caution">
    <text evidence="2">The sequence shown here is derived from an EMBL/GenBank/DDBJ whole genome shotgun (WGS) entry which is preliminary data.</text>
</comment>
<evidence type="ECO:0000313" key="3">
    <source>
        <dbReference type="Proteomes" id="UP001157134"/>
    </source>
</evidence>
<protein>
    <recommendedName>
        <fullName evidence="4">DUF2730 family protein</fullName>
    </recommendedName>
</protein>
<keyword evidence="1" id="KW-1133">Transmembrane helix</keyword>
<dbReference type="Gene3D" id="1.20.1270.70">
    <property type="entry name" value="Designed single chain three-helix bundle"/>
    <property type="match status" value="1"/>
</dbReference>
<keyword evidence="3" id="KW-1185">Reference proteome</keyword>
<dbReference type="InterPro" id="IPR020269">
    <property type="entry name" value="Phage_Mu_Releasin"/>
</dbReference>
<proteinExistence type="predicted"/>
<reference evidence="2 3" key="1">
    <citation type="submission" date="2023-03" db="EMBL/GenBank/DDBJ databases">
        <title>Thalassotalea loyana LMG 22536T draft genome sequence.</title>
        <authorList>
            <person name="Sawabe T."/>
        </authorList>
    </citation>
    <scope>NUCLEOTIDE SEQUENCE [LARGE SCALE GENOMIC DNA]</scope>
    <source>
        <strain evidence="2 3">LMG 22536</strain>
    </source>
</reference>